<feature type="transmembrane region" description="Helical" evidence="10">
    <location>
        <begin position="1028"/>
        <end position="1046"/>
    </location>
</feature>
<evidence type="ECO:0000256" key="8">
    <source>
        <dbReference type="ARBA" id="ARBA00023136"/>
    </source>
</evidence>
<organism evidence="13 14">
    <name type="scientific">Neoarthrinium moseri</name>
    <dbReference type="NCBI Taxonomy" id="1658444"/>
    <lineage>
        <taxon>Eukaryota</taxon>
        <taxon>Fungi</taxon>
        <taxon>Dikarya</taxon>
        <taxon>Ascomycota</taxon>
        <taxon>Pezizomycotina</taxon>
        <taxon>Sordariomycetes</taxon>
        <taxon>Xylariomycetidae</taxon>
        <taxon>Amphisphaeriales</taxon>
        <taxon>Apiosporaceae</taxon>
        <taxon>Neoarthrinium</taxon>
    </lineage>
</organism>
<keyword evidence="4 10" id="KW-0812">Transmembrane</keyword>
<keyword evidence="5" id="KW-0547">Nucleotide-binding</keyword>
<feature type="transmembrane region" description="Helical" evidence="10">
    <location>
        <begin position="1052"/>
        <end position="1071"/>
    </location>
</feature>
<dbReference type="InterPro" id="IPR044726">
    <property type="entry name" value="ABCC_6TM_D2"/>
</dbReference>
<dbReference type="PROSITE" id="PS50929">
    <property type="entry name" value="ABC_TM1F"/>
    <property type="match status" value="2"/>
</dbReference>
<evidence type="ECO:0000256" key="5">
    <source>
        <dbReference type="ARBA" id="ARBA00022741"/>
    </source>
</evidence>
<feature type="transmembrane region" description="Helical" evidence="10">
    <location>
        <begin position="1135"/>
        <end position="1158"/>
    </location>
</feature>
<dbReference type="CDD" id="cd18580">
    <property type="entry name" value="ABC_6TM_ABCC_D2"/>
    <property type="match status" value="1"/>
</dbReference>
<keyword evidence="6" id="KW-0067">ATP-binding</keyword>
<dbReference type="InterPro" id="IPR044746">
    <property type="entry name" value="ABCC_6TM_D1"/>
</dbReference>
<feature type="transmembrane region" description="Helical" evidence="10">
    <location>
        <begin position="913"/>
        <end position="937"/>
    </location>
</feature>
<dbReference type="FunFam" id="1.20.1560.10:FF:000055">
    <property type="entry name" value="ABC multidrug transporter (Eurofung)"/>
    <property type="match status" value="1"/>
</dbReference>
<feature type="transmembrane region" description="Helical" evidence="10">
    <location>
        <begin position="42"/>
        <end position="62"/>
    </location>
</feature>
<evidence type="ECO:0000256" key="4">
    <source>
        <dbReference type="ARBA" id="ARBA00022692"/>
    </source>
</evidence>
<feature type="transmembrane region" description="Helical" evidence="10">
    <location>
        <begin position="165"/>
        <end position="184"/>
    </location>
</feature>
<protein>
    <recommendedName>
        <fullName evidence="15">ABC transporter</fullName>
    </recommendedName>
</protein>
<comment type="subcellular location">
    <subcellularLocation>
        <location evidence="1">Cell membrane</location>
        <topology evidence="1">Multi-pass membrane protein</topology>
    </subcellularLocation>
</comment>
<dbReference type="SUPFAM" id="SSF90123">
    <property type="entry name" value="ABC transporter transmembrane region"/>
    <property type="match status" value="2"/>
</dbReference>
<feature type="domain" description="ABC transporter" evidence="11">
    <location>
        <begin position="1230"/>
        <end position="1462"/>
    </location>
</feature>
<dbReference type="Pfam" id="PF00005">
    <property type="entry name" value="ABC_tran"/>
    <property type="match status" value="2"/>
</dbReference>
<feature type="domain" description="ABC transmembrane type-1" evidence="12">
    <location>
        <begin position="939"/>
        <end position="1193"/>
    </location>
</feature>
<keyword evidence="9" id="KW-0325">Glycoprotein</keyword>
<evidence type="ECO:0000313" key="13">
    <source>
        <dbReference type="EMBL" id="KAI1861889.1"/>
    </source>
</evidence>
<dbReference type="CDD" id="cd03244">
    <property type="entry name" value="ABCC_MRP_domain2"/>
    <property type="match status" value="1"/>
</dbReference>
<keyword evidence="7 10" id="KW-1133">Transmembrane helix</keyword>
<feature type="transmembrane region" description="Helical" evidence="10">
    <location>
        <begin position="497"/>
        <end position="521"/>
    </location>
</feature>
<dbReference type="InterPro" id="IPR050173">
    <property type="entry name" value="ABC_transporter_C-like"/>
</dbReference>
<keyword evidence="8 10" id="KW-0472">Membrane</keyword>
<dbReference type="GO" id="GO:0005886">
    <property type="term" value="C:plasma membrane"/>
    <property type="evidence" value="ECO:0007669"/>
    <property type="project" value="UniProtKB-SubCell"/>
</dbReference>
<dbReference type="Pfam" id="PF00664">
    <property type="entry name" value="ABC_membrane"/>
    <property type="match status" value="2"/>
</dbReference>
<feature type="transmembrane region" description="Helical" evidence="10">
    <location>
        <begin position="276"/>
        <end position="298"/>
    </location>
</feature>
<evidence type="ECO:0000259" key="11">
    <source>
        <dbReference type="PROSITE" id="PS50893"/>
    </source>
</evidence>
<feature type="domain" description="ABC transmembrane type-1" evidence="12">
    <location>
        <begin position="285"/>
        <end position="564"/>
    </location>
</feature>
<gene>
    <name evidence="13" type="ORF">JX265_009392</name>
</gene>
<dbReference type="InterPro" id="IPR011527">
    <property type="entry name" value="ABC1_TM_dom"/>
</dbReference>
<feature type="transmembrane region" description="Helical" evidence="10">
    <location>
        <begin position="318"/>
        <end position="339"/>
    </location>
</feature>
<dbReference type="InterPro" id="IPR027417">
    <property type="entry name" value="P-loop_NTPase"/>
</dbReference>
<feature type="transmembrane region" description="Helical" evidence="10">
    <location>
        <begin position="949"/>
        <end position="979"/>
    </location>
</feature>
<dbReference type="SUPFAM" id="SSF52540">
    <property type="entry name" value="P-loop containing nucleoside triphosphate hydrolases"/>
    <property type="match status" value="2"/>
</dbReference>
<dbReference type="InterPro" id="IPR036640">
    <property type="entry name" value="ABC1_TM_sf"/>
</dbReference>
<keyword evidence="14" id="KW-1185">Reference proteome</keyword>
<dbReference type="GO" id="GO:0016887">
    <property type="term" value="F:ATP hydrolysis activity"/>
    <property type="evidence" value="ECO:0007669"/>
    <property type="project" value="InterPro"/>
</dbReference>
<dbReference type="CDD" id="cd18579">
    <property type="entry name" value="ABC_6TM_ABCC_D1"/>
    <property type="match status" value="1"/>
</dbReference>
<feature type="transmembrane region" description="Helical" evidence="10">
    <location>
        <begin position="541"/>
        <end position="569"/>
    </location>
</feature>
<evidence type="ECO:0000256" key="6">
    <source>
        <dbReference type="ARBA" id="ARBA00022840"/>
    </source>
</evidence>
<keyword evidence="3" id="KW-1003">Cell membrane</keyword>
<dbReference type="Pfam" id="PF24357">
    <property type="entry name" value="TMD0_ABC"/>
    <property type="match status" value="1"/>
</dbReference>
<dbReference type="Gene3D" id="3.40.50.300">
    <property type="entry name" value="P-loop containing nucleotide triphosphate hydrolases"/>
    <property type="match status" value="2"/>
</dbReference>
<feature type="domain" description="ABC transporter" evidence="11">
    <location>
        <begin position="625"/>
        <end position="853"/>
    </location>
</feature>
<sequence length="1466" mass="160259">MSSSLGSNPSEAGGSVVVDNDFGPVVDTSARPFDFTLLFEESILSILPSALFMILAIIRIAVLRTRKPRVQGRAFQVLKLSNIAVLLVLSSALVALWCLDGTKRTQASVPAAVLSMAECMVFMALSFTEHLKSVGPPLLLDGYLVVSILFDVVRTRTLWLSGARPPIAVIFTLTVGMKLSILVLEESGKRRWTIAGREPWSNEVTGGVFSRTLFTWLDRMMWHGYSNALSVPSLPAIDSSLLSDYIWAHIGPEIEKQSISSHHSLMWTVFWKFKGFLLAPVLPYLVIVASQLAQPFLINTVLAYVQSPYDGSQEQKNIGYGLIAAYGLVYVCIAVATAWGQHLSYRFVVLLRGVLVTSIYRKTMSTSVTVAADASAVTLMSTDVERIALGMAKIHDAWSTLIQVGCAMYILYGQVGVVFVAPIVISIVSCIAAVGLSSFAGAFQASWMESLEKRIATTSALIGSVKGVKMLGWTGKASEIIQKLRLAEIASARKFRLMLLAVVTVSFIPVALAPVATFGIFSAKSAGDIGEQLGSNRIFTTLSLLALITQPLDLLFAYIPEILAAVACFSRIEKYLRQESPAKIKNCGKSVELNNSSIETLANNSQSDTGSRDIDEKQSPNGIAIELQEATFGWNSEEEPVLSKINLTIPTRKLTLIIGPIASGKSTLLKGILGETPVCDGVLHISSPHLSFCDQTPWMANESIRNNITGSAHFDAMWYSKVIRACALEDDLRRFTEGDKMIIGSNGLSLSGGQKQRVAIARAVYAKRDLCLFDDVFSGLDLETQARIMRDVFGPQGLLKSHRATAVLVTHASHLLVHAEYVVLLTSGGQIAEQGPPEKFRNKQHIFEEPYRLSVISKPEAENDQDAGKSLLFKPETAGLTPAEMSVDTETQRLGDGAVYKYYFETFGWKKTAVFFGLQVSLVFCIKFPEIILSWWGEANDKDPGHYNGIYFGIFTVLEVASLVLLGLICAHVLLNLAVVSGIKLHHKLLRSTLRAPLSFFTITDVGSITNRFSQDINLVDMELPFSFINFVCNGLTCVAQALMIIPASPWLLIGYPLLFGGLWLLQRVYLRTSRQLRFLDLDAKSPIYGQFLETLNGLATIRAFSWEKDLIAKADERLDYSQKPFYLLYSIQRWLNLVLDLVVACLAVVVIAVAVALRSSTSVGFAGVALFNIMTLSAALKSAITSWTLLETSIGAVARVKMYEQSTPDENLGDEKQQPPPAWPTSGTIAFNNVTAAYKDDGDKPAIIGMSLHIDAGEKVGICGRSGSGKSSTILALFRLINCQKGTITIDGVDISLIPRESLRERLTAVPQDPVFLAGSVRLNCDPSGTSSDESIIETLRIVKLWEIIEARGGLDTELASDMFSKGQQQIFSLARALVHHSRIVVMDEASSSLDADSENLMMSLLEQKFKDTTVISIAHRLDTILDFDKVVLLDEGAISEVGNPRELLSRASAFRSLYESSTTD</sequence>
<dbReference type="InterPro" id="IPR003439">
    <property type="entry name" value="ABC_transporter-like_ATP-bd"/>
</dbReference>
<dbReference type="CDD" id="cd03250">
    <property type="entry name" value="ABCC_MRP_domain1"/>
    <property type="match status" value="1"/>
</dbReference>
<dbReference type="Proteomes" id="UP000829685">
    <property type="component" value="Unassembled WGS sequence"/>
</dbReference>
<evidence type="ECO:0000256" key="3">
    <source>
        <dbReference type="ARBA" id="ARBA00022475"/>
    </source>
</evidence>
<evidence type="ECO:0000256" key="7">
    <source>
        <dbReference type="ARBA" id="ARBA00022989"/>
    </source>
</evidence>
<dbReference type="PANTHER" id="PTHR24223:SF399">
    <property type="entry name" value="ABC TRANSPORTER ATNG"/>
    <property type="match status" value="1"/>
</dbReference>
<keyword evidence="2" id="KW-0813">Transport</keyword>
<feature type="transmembrane region" description="Helical" evidence="10">
    <location>
        <begin position="418"/>
        <end position="443"/>
    </location>
</feature>
<evidence type="ECO:0000256" key="2">
    <source>
        <dbReference type="ARBA" id="ARBA00022448"/>
    </source>
</evidence>
<dbReference type="InterPro" id="IPR056227">
    <property type="entry name" value="TMD0_ABC"/>
</dbReference>
<evidence type="ECO:0000256" key="10">
    <source>
        <dbReference type="SAM" id="Phobius"/>
    </source>
</evidence>
<evidence type="ECO:0000256" key="9">
    <source>
        <dbReference type="ARBA" id="ARBA00023180"/>
    </source>
</evidence>
<evidence type="ECO:0008006" key="15">
    <source>
        <dbReference type="Google" id="ProtNLM"/>
    </source>
</evidence>
<name>A0A9P9WGL3_9PEZI</name>
<evidence type="ECO:0000313" key="14">
    <source>
        <dbReference type="Proteomes" id="UP000829685"/>
    </source>
</evidence>
<dbReference type="PROSITE" id="PS00211">
    <property type="entry name" value="ABC_TRANSPORTER_1"/>
    <property type="match status" value="1"/>
</dbReference>
<accession>A0A9P9WGL3</accession>
<feature type="transmembrane region" description="Helical" evidence="10">
    <location>
        <begin position="394"/>
        <end position="412"/>
    </location>
</feature>
<feature type="transmembrane region" description="Helical" evidence="10">
    <location>
        <begin position="74"/>
        <end position="97"/>
    </location>
</feature>
<dbReference type="PROSITE" id="PS50893">
    <property type="entry name" value="ABC_TRANSPORTER_2"/>
    <property type="match status" value="2"/>
</dbReference>
<dbReference type="Gene3D" id="1.20.1560.10">
    <property type="entry name" value="ABC transporter type 1, transmembrane domain"/>
    <property type="match status" value="2"/>
</dbReference>
<proteinExistence type="predicted"/>
<comment type="caution">
    <text evidence="13">The sequence shown here is derived from an EMBL/GenBank/DDBJ whole genome shotgun (WGS) entry which is preliminary data.</text>
</comment>
<evidence type="ECO:0000259" key="12">
    <source>
        <dbReference type="PROSITE" id="PS50929"/>
    </source>
</evidence>
<dbReference type="GO" id="GO:0005524">
    <property type="term" value="F:ATP binding"/>
    <property type="evidence" value="ECO:0007669"/>
    <property type="project" value="UniProtKB-KW"/>
</dbReference>
<dbReference type="GO" id="GO:0140359">
    <property type="term" value="F:ABC-type transporter activity"/>
    <property type="evidence" value="ECO:0007669"/>
    <property type="project" value="InterPro"/>
</dbReference>
<dbReference type="FunFam" id="3.40.50.300:FF:000838">
    <property type="entry name" value="ABC multidrug transporter (Eurofung)"/>
    <property type="match status" value="1"/>
</dbReference>
<dbReference type="SMART" id="SM00382">
    <property type="entry name" value="AAA"/>
    <property type="match status" value="2"/>
</dbReference>
<dbReference type="InterPro" id="IPR003593">
    <property type="entry name" value="AAA+_ATPase"/>
</dbReference>
<dbReference type="FunFam" id="1.20.1560.10:FF:000066">
    <property type="entry name" value="ABC multidrug transporter (Eurofung)"/>
    <property type="match status" value="1"/>
</dbReference>
<evidence type="ECO:0000256" key="1">
    <source>
        <dbReference type="ARBA" id="ARBA00004651"/>
    </source>
</evidence>
<dbReference type="EMBL" id="JAFIMR010000028">
    <property type="protein sequence ID" value="KAI1861889.1"/>
    <property type="molecule type" value="Genomic_DNA"/>
</dbReference>
<reference evidence="13" key="1">
    <citation type="submission" date="2021-03" db="EMBL/GenBank/DDBJ databases">
        <title>Revisited historic fungal species revealed as producer of novel bioactive compounds through whole genome sequencing and comparative genomics.</title>
        <authorList>
            <person name="Vignolle G.A."/>
            <person name="Hochenegger N."/>
            <person name="Mach R.L."/>
            <person name="Mach-Aigner A.R."/>
            <person name="Javad Rahimi M."/>
            <person name="Salim K.A."/>
            <person name="Chan C.M."/>
            <person name="Lim L.B.L."/>
            <person name="Cai F."/>
            <person name="Druzhinina I.S."/>
            <person name="U'Ren J.M."/>
            <person name="Derntl C."/>
        </authorList>
    </citation>
    <scope>NUCLEOTIDE SEQUENCE</scope>
    <source>
        <strain evidence="13">TUCIM 5799</strain>
    </source>
</reference>
<dbReference type="InterPro" id="IPR017871">
    <property type="entry name" value="ABC_transporter-like_CS"/>
</dbReference>
<dbReference type="PANTHER" id="PTHR24223">
    <property type="entry name" value="ATP-BINDING CASSETTE SUB-FAMILY C"/>
    <property type="match status" value="1"/>
</dbReference>